<dbReference type="GO" id="GO:0004553">
    <property type="term" value="F:hydrolase activity, hydrolyzing O-glycosyl compounds"/>
    <property type="evidence" value="ECO:0007669"/>
    <property type="project" value="InterPro"/>
</dbReference>
<keyword evidence="4" id="KW-0624">Polysaccharide degradation</keyword>
<dbReference type="EMBL" id="FTNC01000017">
    <property type="protein sequence ID" value="SIR24277.1"/>
    <property type="molecule type" value="Genomic_DNA"/>
</dbReference>
<evidence type="ECO:0000256" key="2">
    <source>
        <dbReference type="ARBA" id="ARBA00022801"/>
    </source>
</evidence>
<protein>
    <submittedName>
        <fullName evidence="4">Oligosaccharide reducing-end xylanase</fullName>
    </submittedName>
</protein>
<dbReference type="GO" id="GO:0045493">
    <property type="term" value="P:xylan catabolic process"/>
    <property type="evidence" value="ECO:0007669"/>
    <property type="project" value="UniProtKB-KW"/>
</dbReference>
<dbReference type="Proteomes" id="UP000185669">
    <property type="component" value="Unassembled WGS sequence"/>
</dbReference>
<keyword evidence="2 4" id="KW-0378">Hydrolase</keyword>
<evidence type="ECO:0000313" key="5">
    <source>
        <dbReference type="Proteomes" id="UP000185669"/>
    </source>
</evidence>
<sequence length="373" mass="43991">MEEKGAFYSGDYQNLLKQYGYSEKEIEVKINKTWDSLFFADDLKFYHQTDENMAYITDTGNNDVRTEGMSYGMMAAVQLDKKEVFDRLWRWTKKYMYQTAGKYKGYFAWSCDLKGNKNSQGPAPDGEEYFAMALLFASRRWGDGKGDLNYSKQAKEILHEVIHKGENSPGDPMWNSDNYLIKFIPEVEFSDPSYHLPHFYELFAQWGNEEDRIFWEKAAKASRNYLKQSCHLETGLSAEYAEYDGSPRFEEGHGDFYSDAYRVAFNIGVDSLWFNKDPWQRKEAYNLQKFFFDKDEYTKYSIDGKELEKPDYLHYLGLKAANAAVSLAGKNKFTEKYIKDFWEAELRRDERRYYDNFLYLFALLALSGNFKIY</sequence>
<dbReference type="SUPFAM" id="SSF48208">
    <property type="entry name" value="Six-hairpin glycosidases"/>
    <property type="match status" value="1"/>
</dbReference>
<evidence type="ECO:0000256" key="3">
    <source>
        <dbReference type="ARBA" id="ARBA00023295"/>
    </source>
</evidence>
<dbReference type="InterPro" id="IPR012341">
    <property type="entry name" value="6hp_glycosidase-like_sf"/>
</dbReference>
<keyword evidence="4" id="KW-0858">Xylan degradation</keyword>
<dbReference type="OrthoDB" id="9803461at2"/>
<comment type="similarity">
    <text evidence="1">Belongs to the glycosyl hydrolase 8 (cellulase D) family.</text>
</comment>
<dbReference type="Pfam" id="PF01270">
    <property type="entry name" value="Glyco_hydro_8"/>
    <property type="match status" value="1"/>
</dbReference>
<dbReference type="Gene3D" id="1.50.10.10">
    <property type="match status" value="1"/>
</dbReference>
<dbReference type="PRINTS" id="PR00735">
    <property type="entry name" value="GLHYDRLASE8"/>
</dbReference>
<evidence type="ECO:0000256" key="1">
    <source>
        <dbReference type="ARBA" id="ARBA00009209"/>
    </source>
</evidence>
<name>A0A1N6ZBW6_9FIRM</name>
<dbReference type="InterPro" id="IPR008928">
    <property type="entry name" value="6-hairpin_glycosidase_sf"/>
</dbReference>
<dbReference type="RefSeq" id="WP_076545541.1">
    <property type="nucleotide sequence ID" value="NZ_FTNC01000017.1"/>
</dbReference>
<dbReference type="AlphaFoldDB" id="A0A1N6ZBW6"/>
<dbReference type="InterPro" id="IPR002037">
    <property type="entry name" value="Glyco_hydro_8"/>
</dbReference>
<reference evidence="5" key="1">
    <citation type="submission" date="2017-01" db="EMBL/GenBank/DDBJ databases">
        <authorList>
            <person name="Varghese N."/>
            <person name="Submissions S."/>
        </authorList>
    </citation>
    <scope>NUCLEOTIDE SEQUENCE [LARGE SCALE GENOMIC DNA]</scope>
    <source>
        <strain evidence="5">ATCC 700103</strain>
    </source>
</reference>
<gene>
    <name evidence="4" type="ORF">SAMN05421834_11733</name>
</gene>
<keyword evidence="3 4" id="KW-0326">Glycosidase</keyword>
<accession>A0A1N6ZBW6</accession>
<organism evidence="4 5">
    <name type="scientific">Halanaerobium kushneri</name>
    <dbReference type="NCBI Taxonomy" id="56779"/>
    <lineage>
        <taxon>Bacteria</taxon>
        <taxon>Bacillati</taxon>
        <taxon>Bacillota</taxon>
        <taxon>Clostridia</taxon>
        <taxon>Halanaerobiales</taxon>
        <taxon>Halanaerobiaceae</taxon>
        <taxon>Halanaerobium</taxon>
    </lineage>
</organism>
<keyword evidence="5" id="KW-1185">Reference proteome</keyword>
<keyword evidence="4" id="KW-0119">Carbohydrate metabolism</keyword>
<dbReference type="STRING" id="56779.SAMN05421834_11733"/>
<evidence type="ECO:0000313" key="4">
    <source>
        <dbReference type="EMBL" id="SIR24277.1"/>
    </source>
</evidence>
<proteinExistence type="inferred from homology"/>